<keyword evidence="1" id="KW-0472">Membrane</keyword>
<keyword evidence="1" id="KW-1133">Transmembrane helix</keyword>
<keyword evidence="3" id="KW-1185">Reference proteome</keyword>
<evidence type="ECO:0000256" key="1">
    <source>
        <dbReference type="SAM" id="Phobius"/>
    </source>
</evidence>
<dbReference type="AlphaFoldDB" id="A0A9W6LY57"/>
<dbReference type="EMBL" id="BSEN01000001">
    <property type="protein sequence ID" value="GLJ74476.1"/>
    <property type="molecule type" value="Genomic_DNA"/>
</dbReference>
<dbReference type="Proteomes" id="UP001142372">
    <property type="component" value="Unassembled WGS sequence"/>
</dbReference>
<organism evidence="2 3">
    <name type="scientific">Leifsonia poae</name>
    <dbReference type="NCBI Taxonomy" id="110933"/>
    <lineage>
        <taxon>Bacteria</taxon>
        <taxon>Bacillati</taxon>
        <taxon>Actinomycetota</taxon>
        <taxon>Actinomycetes</taxon>
        <taxon>Micrococcales</taxon>
        <taxon>Microbacteriaceae</taxon>
        <taxon>Leifsonia</taxon>
    </lineage>
</organism>
<reference evidence="2" key="2">
    <citation type="submission" date="2023-01" db="EMBL/GenBank/DDBJ databases">
        <authorList>
            <person name="Sun Q."/>
            <person name="Evtushenko L."/>
        </authorList>
    </citation>
    <scope>NUCLEOTIDE SEQUENCE</scope>
    <source>
        <strain evidence="2">VKM Ac-1401</strain>
    </source>
</reference>
<proteinExistence type="predicted"/>
<protein>
    <submittedName>
        <fullName evidence="2">Uncharacterized protein</fullName>
    </submittedName>
</protein>
<evidence type="ECO:0000313" key="2">
    <source>
        <dbReference type="EMBL" id="GLJ74476.1"/>
    </source>
</evidence>
<accession>A0A9W6LY57</accession>
<evidence type="ECO:0000313" key="3">
    <source>
        <dbReference type="Proteomes" id="UP001142372"/>
    </source>
</evidence>
<comment type="caution">
    <text evidence="2">The sequence shown here is derived from an EMBL/GenBank/DDBJ whole genome shotgun (WGS) entry which is preliminary data.</text>
</comment>
<gene>
    <name evidence="2" type="ORF">GCM10017584_00490</name>
</gene>
<sequence>MRVVVEEIAPLARVWVWFAGGPILVVGVRFTLGMRHCVPKYPQILPAIRSVRLSSPVEEVLDPLAPAGTLAREWTG</sequence>
<reference evidence="2" key="1">
    <citation type="journal article" date="2014" name="Int. J. Syst. Evol. Microbiol.">
        <title>Complete genome sequence of Corynebacterium casei LMG S-19264T (=DSM 44701T), isolated from a smear-ripened cheese.</title>
        <authorList>
            <consortium name="US DOE Joint Genome Institute (JGI-PGF)"/>
            <person name="Walter F."/>
            <person name="Albersmeier A."/>
            <person name="Kalinowski J."/>
            <person name="Ruckert C."/>
        </authorList>
    </citation>
    <scope>NUCLEOTIDE SEQUENCE</scope>
    <source>
        <strain evidence="2">VKM Ac-1401</strain>
    </source>
</reference>
<name>A0A9W6LY57_9MICO</name>
<keyword evidence="1" id="KW-0812">Transmembrane</keyword>
<feature type="transmembrane region" description="Helical" evidence="1">
    <location>
        <begin position="12"/>
        <end position="32"/>
    </location>
</feature>